<dbReference type="Proteomes" id="UP001549167">
    <property type="component" value="Unassembled WGS sequence"/>
</dbReference>
<name>A0ABV2KVM4_9BACI</name>
<reference evidence="2 3" key="1">
    <citation type="submission" date="2024-06" db="EMBL/GenBank/DDBJ databases">
        <title>Genomic Encyclopedia of Type Strains, Phase IV (KMG-IV): sequencing the most valuable type-strain genomes for metagenomic binning, comparative biology and taxonomic classification.</title>
        <authorList>
            <person name="Goeker M."/>
        </authorList>
    </citation>
    <scope>NUCLEOTIDE SEQUENCE [LARGE SCALE GENOMIC DNA]</scope>
    <source>
        <strain evidence="2 3">DSM 23520</strain>
    </source>
</reference>
<evidence type="ECO:0000313" key="3">
    <source>
        <dbReference type="Proteomes" id="UP001549167"/>
    </source>
</evidence>
<evidence type="ECO:0000256" key="1">
    <source>
        <dbReference type="SAM" id="Phobius"/>
    </source>
</evidence>
<protein>
    <submittedName>
        <fullName evidence="2">Membrane protein</fullName>
    </submittedName>
</protein>
<dbReference type="RefSeq" id="WP_354220202.1">
    <property type="nucleotide sequence ID" value="NZ_JBEPMX010000008.1"/>
</dbReference>
<dbReference type="EMBL" id="JBEPMX010000008">
    <property type="protein sequence ID" value="MET3683631.1"/>
    <property type="molecule type" value="Genomic_DNA"/>
</dbReference>
<keyword evidence="1" id="KW-0812">Transmembrane</keyword>
<keyword evidence="1" id="KW-0472">Membrane</keyword>
<proteinExistence type="predicted"/>
<feature type="transmembrane region" description="Helical" evidence="1">
    <location>
        <begin position="28"/>
        <end position="47"/>
    </location>
</feature>
<keyword evidence="3" id="KW-1185">Reference proteome</keyword>
<organism evidence="2 3">
    <name type="scientific">Alkalibacillus flavidus</name>
    <dbReference type="NCBI Taxonomy" id="546021"/>
    <lineage>
        <taxon>Bacteria</taxon>
        <taxon>Bacillati</taxon>
        <taxon>Bacillota</taxon>
        <taxon>Bacilli</taxon>
        <taxon>Bacillales</taxon>
        <taxon>Bacillaceae</taxon>
        <taxon>Alkalibacillus</taxon>
    </lineage>
</organism>
<keyword evidence="1" id="KW-1133">Transmembrane helix</keyword>
<sequence length="81" mass="9694">MLYWIQSKQKVGACAMMEFLYFPEDKSAYIPAVLTLIIFTVLAFMFFRWMNNISKREQQSIEERFPEEMNVQESKPSRQDS</sequence>
<accession>A0ABV2KVM4</accession>
<comment type="caution">
    <text evidence="2">The sequence shown here is derived from an EMBL/GenBank/DDBJ whole genome shotgun (WGS) entry which is preliminary data.</text>
</comment>
<evidence type="ECO:0000313" key="2">
    <source>
        <dbReference type="EMBL" id="MET3683631.1"/>
    </source>
</evidence>
<gene>
    <name evidence="2" type="ORF">ABID56_001740</name>
</gene>